<accession>A0ABQ7TDB6</accession>
<proteinExistence type="predicted"/>
<sequence>MLSFFRKNQDPKKVPVTEREADGFVLLVDKSSVIDAELLVMEEEAVCLLGYGHGTELHPLVFDGAGFIDIGGGMRALIDASGDIPPHSRLPVSIPQDHLYF</sequence>
<organism evidence="1 2">
    <name type="scientific">Phrynosoma platyrhinos</name>
    <name type="common">Desert horned lizard</name>
    <dbReference type="NCBI Taxonomy" id="52577"/>
    <lineage>
        <taxon>Eukaryota</taxon>
        <taxon>Metazoa</taxon>
        <taxon>Chordata</taxon>
        <taxon>Craniata</taxon>
        <taxon>Vertebrata</taxon>
        <taxon>Euteleostomi</taxon>
        <taxon>Lepidosauria</taxon>
        <taxon>Squamata</taxon>
        <taxon>Bifurcata</taxon>
        <taxon>Unidentata</taxon>
        <taxon>Episquamata</taxon>
        <taxon>Toxicofera</taxon>
        <taxon>Iguania</taxon>
        <taxon>Phrynosomatidae</taxon>
        <taxon>Phrynosomatinae</taxon>
        <taxon>Phrynosoma</taxon>
    </lineage>
</organism>
<evidence type="ECO:0000313" key="2">
    <source>
        <dbReference type="Proteomes" id="UP000826234"/>
    </source>
</evidence>
<gene>
    <name evidence="1" type="ORF">JD844_003130</name>
</gene>
<protein>
    <submittedName>
        <fullName evidence="1">Uncharacterized protein</fullName>
    </submittedName>
</protein>
<dbReference type="Proteomes" id="UP000826234">
    <property type="component" value="Unassembled WGS sequence"/>
</dbReference>
<reference evidence="1 2" key="1">
    <citation type="journal article" date="2022" name="Gigascience">
        <title>A chromosome-level genome assembly and annotation of the desert horned lizard, Phrynosoma platyrhinos, provides insight into chromosomal rearrangements among reptiles.</title>
        <authorList>
            <person name="Koochekian N."/>
            <person name="Ascanio A."/>
            <person name="Farleigh K."/>
            <person name="Card D.C."/>
            <person name="Schield D.R."/>
            <person name="Castoe T.A."/>
            <person name="Jezkova T."/>
        </authorList>
    </citation>
    <scope>NUCLEOTIDE SEQUENCE [LARGE SCALE GENOMIC DNA]</scope>
    <source>
        <strain evidence="1">NK-2021</strain>
    </source>
</reference>
<keyword evidence="2" id="KW-1185">Reference proteome</keyword>
<name>A0ABQ7TDB6_PHRPL</name>
<evidence type="ECO:0000313" key="1">
    <source>
        <dbReference type="EMBL" id="KAH0627437.1"/>
    </source>
</evidence>
<comment type="caution">
    <text evidence="1">The sequence shown here is derived from an EMBL/GenBank/DDBJ whole genome shotgun (WGS) entry which is preliminary data.</text>
</comment>
<dbReference type="EMBL" id="JAIPUX010000521">
    <property type="protein sequence ID" value="KAH0627437.1"/>
    <property type="molecule type" value="Genomic_DNA"/>
</dbReference>